<name>A0A9P4LH26_9PLEO</name>
<dbReference type="AlphaFoldDB" id="A0A9P4LH26"/>
<evidence type="ECO:0000313" key="1">
    <source>
        <dbReference type="EMBL" id="KAF2023774.1"/>
    </source>
</evidence>
<dbReference type="EMBL" id="ML978325">
    <property type="protein sequence ID" value="KAF2023774.1"/>
    <property type="molecule type" value="Genomic_DNA"/>
</dbReference>
<proteinExistence type="predicted"/>
<reference evidence="1" key="1">
    <citation type="journal article" date="2020" name="Stud. Mycol.">
        <title>101 Dothideomycetes genomes: a test case for predicting lifestyles and emergence of pathogens.</title>
        <authorList>
            <person name="Haridas S."/>
            <person name="Albert R."/>
            <person name="Binder M."/>
            <person name="Bloem J."/>
            <person name="Labutti K."/>
            <person name="Salamov A."/>
            <person name="Andreopoulos B."/>
            <person name="Baker S."/>
            <person name="Barry K."/>
            <person name="Bills G."/>
            <person name="Bluhm B."/>
            <person name="Cannon C."/>
            <person name="Castanera R."/>
            <person name="Culley D."/>
            <person name="Daum C."/>
            <person name="Ezra D."/>
            <person name="Gonzalez J."/>
            <person name="Henrissat B."/>
            <person name="Kuo A."/>
            <person name="Liang C."/>
            <person name="Lipzen A."/>
            <person name="Lutzoni F."/>
            <person name="Magnuson J."/>
            <person name="Mondo S."/>
            <person name="Nolan M."/>
            <person name="Ohm R."/>
            <person name="Pangilinan J."/>
            <person name="Park H.-J."/>
            <person name="Ramirez L."/>
            <person name="Alfaro M."/>
            <person name="Sun H."/>
            <person name="Tritt A."/>
            <person name="Yoshinaga Y."/>
            <person name="Zwiers L.-H."/>
            <person name="Turgeon B."/>
            <person name="Goodwin S."/>
            <person name="Spatafora J."/>
            <person name="Crous P."/>
            <person name="Grigoriev I."/>
        </authorList>
    </citation>
    <scope>NUCLEOTIDE SEQUENCE</scope>
    <source>
        <strain evidence="1">CBS 110217</strain>
    </source>
</reference>
<comment type="caution">
    <text evidence="1">The sequence shown here is derived from an EMBL/GenBank/DDBJ whole genome shotgun (WGS) entry which is preliminary data.</text>
</comment>
<keyword evidence="2" id="KW-1185">Reference proteome</keyword>
<organism evidence="1 2">
    <name type="scientific">Setomelanomma holmii</name>
    <dbReference type="NCBI Taxonomy" id="210430"/>
    <lineage>
        <taxon>Eukaryota</taxon>
        <taxon>Fungi</taxon>
        <taxon>Dikarya</taxon>
        <taxon>Ascomycota</taxon>
        <taxon>Pezizomycotina</taxon>
        <taxon>Dothideomycetes</taxon>
        <taxon>Pleosporomycetidae</taxon>
        <taxon>Pleosporales</taxon>
        <taxon>Pleosporineae</taxon>
        <taxon>Phaeosphaeriaceae</taxon>
        <taxon>Setomelanomma</taxon>
    </lineage>
</organism>
<feature type="non-terminal residue" evidence="1">
    <location>
        <position position="79"/>
    </location>
</feature>
<accession>A0A9P4LH26</accession>
<sequence>PKRARPTSTATASDKSVHYALLPTKRRACNTPLRSPPLPAVADPQGCELPLTRNNVAQHTLSCGSQSALNAPLSPSPMS</sequence>
<gene>
    <name evidence="1" type="ORF">EK21DRAFT_21796</name>
</gene>
<protein>
    <submittedName>
        <fullName evidence="1">Uncharacterized protein</fullName>
    </submittedName>
</protein>
<dbReference type="Proteomes" id="UP000799777">
    <property type="component" value="Unassembled WGS sequence"/>
</dbReference>
<evidence type="ECO:0000313" key="2">
    <source>
        <dbReference type="Proteomes" id="UP000799777"/>
    </source>
</evidence>
<feature type="non-terminal residue" evidence="1">
    <location>
        <position position="1"/>
    </location>
</feature>